<organism evidence="1 2">
    <name type="scientific">Champsocephalus esox</name>
    <name type="common">pike icefish</name>
    <dbReference type="NCBI Taxonomy" id="159716"/>
    <lineage>
        <taxon>Eukaryota</taxon>
        <taxon>Metazoa</taxon>
        <taxon>Chordata</taxon>
        <taxon>Craniata</taxon>
        <taxon>Vertebrata</taxon>
        <taxon>Euteleostomi</taxon>
        <taxon>Actinopterygii</taxon>
        <taxon>Neopterygii</taxon>
        <taxon>Teleostei</taxon>
        <taxon>Neoteleostei</taxon>
        <taxon>Acanthomorphata</taxon>
        <taxon>Eupercaria</taxon>
        <taxon>Perciformes</taxon>
        <taxon>Notothenioidei</taxon>
        <taxon>Channichthyidae</taxon>
        <taxon>Champsocephalus</taxon>
    </lineage>
</organism>
<comment type="caution">
    <text evidence="1">The sequence shown here is derived from an EMBL/GenBank/DDBJ whole genome shotgun (WGS) entry which is preliminary data.</text>
</comment>
<reference evidence="1 2" key="1">
    <citation type="journal article" date="2023" name="Mol. Biol. Evol.">
        <title>Genomics of Secondarily Temperate Adaptation in the Only Non-Antarctic Icefish.</title>
        <authorList>
            <person name="Rivera-Colon A.G."/>
            <person name="Rayamajhi N."/>
            <person name="Minhas B.F."/>
            <person name="Madrigal G."/>
            <person name="Bilyk K.T."/>
            <person name="Yoon V."/>
            <person name="Hune M."/>
            <person name="Gregory S."/>
            <person name="Cheng C.H.C."/>
            <person name="Catchen J.M."/>
        </authorList>
    </citation>
    <scope>NUCLEOTIDE SEQUENCE [LARGE SCALE GENOMIC DNA]</scope>
    <source>
        <strain evidence="1">JC2023a</strain>
    </source>
</reference>
<dbReference type="EMBL" id="JAULUE010002066">
    <property type="protein sequence ID" value="KAK5877389.1"/>
    <property type="molecule type" value="Genomic_DNA"/>
</dbReference>
<evidence type="ECO:0000313" key="1">
    <source>
        <dbReference type="EMBL" id="KAK5877389.1"/>
    </source>
</evidence>
<dbReference type="Proteomes" id="UP001335648">
    <property type="component" value="Unassembled WGS sequence"/>
</dbReference>
<keyword evidence="2" id="KW-1185">Reference proteome</keyword>
<dbReference type="AlphaFoldDB" id="A0AAN8GG31"/>
<proteinExistence type="predicted"/>
<gene>
    <name evidence="1" type="ORF">CesoFtcFv8_024896</name>
</gene>
<protein>
    <submittedName>
        <fullName evidence="1">Uncharacterized protein</fullName>
    </submittedName>
</protein>
<accession>A0AAN8GG31</accession>
<sequence length="134" mass="14776">MSSPCEFKTKHCQERSAFACSLHCWALHAAGGTILLTPRRKPSSSFHIGLFSAPTDCCGLRVCCSHLSGWRRFACEAREGATTPRRLSPFTLPTVGEAAWRVRDGGEREGRGEGGREEENVFVACVKKEETFRG</sequence>
<name>A0AAN8GG31_9TELE</name>
<evidence type="ECO:0000313" key="2">
    <source>
        <dbReference type="Proteomes" id="UP001335648"/>
    </source>
</evidence>